<dbReference type="GO" id="GO:0008270">
    <property type="term" value="F:zinc ion binding"/>
    <property type="evidence" value="ECO:0007669"/>
    <property type="project" value="UniProtKB-KW"/>
</dbReference>
<proteinExistence type="predicted"/>
<dbReference type="InterPro" id="IPR013087">
    <property type="entry name" value="Znf_C2H2_type"/>
</dbReference>
<dbReference type="PROSITE" id="PS50157">
    <property type="entry name" value="ZINC_FINGER_C2H2_2"/>
    <property type="match status" value="1"/>
</dbReference>
<feature type="non-terminal residue" evidence="3">
    <location>
        <position position="1"/>
    </location>
</feature>
<dbReference type="InterPro" id="IPR036236">
    <property type="entry name" value="Znf_C2H2_sf"/>
</dbReference>
<dbReference type="SUPFAM" id="SSF57667">
    <property type="entry name" value="beta-beta-alpha zinc fingers"/>
    <property type="match status" value="1"/>
</dbReference>
<dbReference type="SMART" id="SM00355">
    <property type="entry name" value="ZnF_C2H2"/>
    <property type="match status" value="2"/>
</dbReference>
<keyword evidence="1" id="KW-0863">Zinc-finger</keyword>
<gene>
    <name evidence="3" type="ORF">g.52202</name>
</gene>
<evidence type="ECO:0000313" key="3">
    <source>
        <dbReference type="EMBL" id="JAT10578.1"/>
    </source>
</evidence>
<dbReference type="EMBL" id="GEBQ01029399">
    <property type="protein sequence ID" value="JAT10578.1"/>
    <property type="molecule type" value="Transcribed_RNA"/>
</dbReference>
<accession>A0A1B6KGJ0</accession>
<dbReference type="Gene3D" id="3.30.160.60">
    <property type="entry name" value="Classic Zinc Finger"/>
    <property type="match status" value="1"/>
</dbReference>
<dbReference type="AlphaFoldDB" id="A0A1B6KGJ0"/>
<organism evidence="3">
    <name type="scientific">Graphocephala atropunctata</name>
    <dbReference type="NCBI Taxonomy" id="36148"/>
    <lineage>
        <taxon>Eukaryota</taxon>
        <taxon>Metazoa</taxon>
        <taxon>Ecdysozoa</taxon>
        <taxon>Arthropoda</taxon>
        <taxon>Hexapoda</taxon>
        <taxon>Insecta</taxon>
        <taxon>Pterygota</taxon>
        <taxon>Neoptera</taxon>
        <taxon>Paraneoptera</taxon>
        <taxon>Hemiptera</taxon>
        <taxon>Auchenorrhyncha</taxon>
        <taxon>Membracoidea</taxon>
        <taxon>Cicadellidae</taxon>
        <taxon>Cicadellinae</taxon>
        <taxon>Cicadellini</taxon>
        <taxon>Graphocephala</taxon>
    </lineage>
</organism>
<evidence type="ECO:0000256" key="1">
    <source>
        <dbReference type="PROSITE-ProRule" id="PRU00042"/>
    </source>
</evidence>
<reference evidence="3" key="1">
    <citation type="submission" date="2015-11" db="EMBL/GenBank/DDBJ databases">
        <title>De novo transcriptome assembly of four potential Pierce s Disease insect vectors from Arizona vineyards.</title>
        <authorList>
            <person name="Tassone E.E."/>
        </authorList>
    </citation>
    <scope>NUCLEOTIDE SEQUENCE</scope>
</reference>
<keyword evidence="1" id="KW-0479">Metal-binding</keyword>
<keyword evidence="1" id="KW-0862">Zinc</keyword>
<feature type="domain" description="C2H2-type" evidence="2">
    <location>
        <begin position="32"/>
        <end position="59"/>
    </location>
</feature>
<protein>
    <recommendedName>
        <fullName evidence="2">C2H2-type domain-containing protein</fullName>
    </recommendedName>
</protein>
<name>A0A1B6KGJ0_9HEMI</name>
<sequence length="99" mass="11095">SADVTAGTTPNNSQDQRYSSTVALNADGAPVFKCLGCARMYKHQSTLANHQKWECGKAPGFFCSFCPYKAKRKTHLRSHVKSKHKINLIELSTRPESYF</sequence>
<evidence type="ECO:0000259" key="2">
    <source>
        <dbReference type="PROSITE" id="PS50157"/>
    </source>
</evidence>